<organism evidence="2 3">
    <name type="scientific">Macrostomum lignano</name>
    <dbReference type="NCBI Taxonomy" id="282301"/>
    <lineage>
        <taxon>Eukaryota</taxon>
        <taxon>Metazoa</taxon>
        <taxon>Spiralia</taxon>
        <taxon>Lophotrochozoa</taxon>
        <taxon>Platyhelminthes</taxon>
        <taxon>Rhabditophora</taxon>
        <taxon>Macrostomorpha</taxon>
        <taxon>Macrostomida</taxon>
        <taxon>Macrostomidae</taxon>
        <taxon>Macrostomum</taxon>
    </lineage>
</organism>
<evidence type="ECO:0000313" key="3">
    <source>
        <dbReference type="Proteomes" id="UP000215902"/>
    </source>
</evidence>
<comment type="caution">
    <text evidence="2">The sequence shown here is derived from an EMBL/GenBank/DDBJ whole genome shotgun (WGS) entry which is preliminary data.</text>
</comment>
<keyword evidence="3" id="KW-1185">Reference proteome</keyword>
<accession>A0A267DWH7</accession>
<proteinExistence type="predicted"/>
<evidence type="ECO:0000313" key="2">
    <source>
        <dbReference type="EMBL" id="PAA53670.1"/>
    </source>
</evidence>
<dbReference type="EMBL" id="NIVC01003045">
    <property type="protein sequence ID" value="PAA53670.1"/>
    <property type="molecule type" value="Genomic_DNA"/>
</dbReference>
<dbReference type="Proteomes" id="UP000215902">
    <property type="component" value="Unassembled WGS sequence"/>
</dbReference>
<name>A0A267DWH7_9PLAT</name>
<dbReference type="AlphaFoldDB" id="A0A267DWH7"/>
<reference evidence="2 3" key="1">
    <citation type="submission" date="2017-06" db="EMBL/GenBank/DDBJ databases">
        <title>A platform for efficient transgenesis in Macrostomum lignano, a flatworm model organism for stem cell research.</title>
        <authorList>
            <person name="Berezikov E."/>
        </authorList>
    </citation>
    <scope>NUCLEOTIDE SEQUENCE [LARGE SCALE GENOMIC DNA]</scope>
    <source>
        <strain evidence="2">DV1</strain>
        <tissue evidence="2">Whole organism</tissue>
    </source>
</reference>
<protein>
    <submittedName>
        <fullName evidence="2">Uncharacterized protein</fullName>
    </submittedName>
</protein>
<gene>
    <name evidence="2" type="ORF">BOX15_Mlig015197g1</name>
</gene>
<sequence length="55" mass="5993">MPASRDLEGQRAAAEEKELSKQEATATAMLQVYQEATKNIQQLCKGLAASAKKQK</sequence>
<feature type="region of interest" description="Disordered" evidence="1">
    <location>
        <begin position="1"/>
        <end position="21"/>
    </location>
</feature>
<evidence type="ECO:0000256" key="1">
    <source>
        <dbReference type="SAM" id="MobiDB-lite"/>
    </source>
</evidence>